<dbReference type="AlphaFoldDB" id="A0AAQ1KMJ2"/>
<dbReference type="PANTHER" id="PTHR46401">
    <property type="entry name" value="GLYCOSYLTRANSFERASE WBBK-RELATED"/>
    <property type="match status" value="1"/>
</dbReference>
<comment type="caution">
    <text evidence="3">The sequence shown here is derived from an EMBL/GenBank/DDBJ whole genome shotgun (WGS) entry which is preliminary data.</text>
</comment>
<reference evidence="3 4" key="1">
    <citation type="submission" date="2016-10" db="EMBL/GenBank/DDBJ databases">
        <authorList>
            <person name="Varghese N."/>
            <person name="Submissions S."/>
        </authorList>
    </citation>
    <scope>NUCLEOTIDE SEQUENCE [LARGE SCALE GENOMIC DNA]</scope>
    <source>
        <strain evidence="3 4">LMG 18378</strain>
    </source>
</reference>
<evidence type="ECO:0000256" key="1">
    <source>
        <dbReference type="ARBA" id="ARBA00022679"/>
    </source>
</evidence>
<gene>
    <name evidence="3" type="ORF">SAMN05216577_14026</name>
</gene>
<feature type="domain" description="Glycosyl transferase family 1" evidence="2">
    <location>
        <begin position="165"/>
        <end position="323"/>
    </location>
</feature>
<dbReference type="Proteomes" id="UP000183385">
    <property type="component" value="Unassembled WGS sequence"/>
</dbReference>
<evidence type="ECO:0000313" key="3">
    <source>
        <dbReference type="EMBL" id="SFD83383.1"/>
    </source>
</evidence>
<name>A0AAQ1KMJ2_9PSED</name>
<dbReference type="RefSeq" id="WP_159458825.1">
    <property type="nucleotide sequence ID" value="NZ_CP101752.1"/>
</dbReference>
<dbReference type="GO" id="GO:0016757">
    <property type="term" value="F:glycosyltransferase activity"/>
    <property type="evidence" value="ECO:0007669"/>
    <property type="project" value="InterPro"/>
</dbReference>
<dbReference type="InterPro" id="IPR001296">
    <property type="entry name" value="Glyco_trans_1"/>
</dbReference>
<keyword evidence="4" id="KW-1185">Reference proteome</keyword>
<organism evidence="3 4">
    <name type="scientific">Pseudomonas citronellolis</name>
    <dbReference type="NCBI Taxonomy" id="53408"/>
    <lineage>
        <taxon>Bacteria</taxon>
        <taxon>Pseudomonadati</taxon>
        <taxon>Pseudomonadota</taxon>
        <taxon>Gammaproteobacteria</taxon>
        <taxon>Pseudomonadales</taxon>
        <taxon>Pseudomonadaceae</taxon>
        <taxon>Pseudomonas</taxon>
    </lineage>
</organism>
<dbReference type="Gene3D" id="3.40.50.2000">
    <property type="entry name" value="Glycogen Phosphorylase B"/>
    <property type="match status" value="2"/>
</dbReference>
<proteinExistence type="predicted"/>
<accession>A0AAQ1KMJ2</accession>
<evidence type="ECO:0000259" key="2">
    <source>
        <dbReference type="Pfam" id="PF00534"/>
    </source>
</evidence>
<keyword evidence="1" id="KW-0808">Transferase</keyword>
<dbReference type="CDD" id="cd03801">
    <property type="entry name" value="GT4_PimA-like"/>
    <property type="match status" value="1"/>
</dbReference>
<dbReference type="Pfam" id="PF00534">
    <property type="entry name" value="Glycos_transf_1"/>
    <property type="match status" value="1"/>
</dbReference>
<dbReference type="EMBL" id="FOLS01000040">
    <property type="protein sequence ID" value="SFD83383.1"/>
    <property type="molecule type" value="Genomic_DNA"/>
</dbReference>
<dbReference type="GO" id="GO:0009103">
    <property type="term" value="P:lipopolysaccharide biosynthetic process"/>
    <property type="evidence" value="ECO:0007669"/>
    <property type="project" value="TreeGrafter"/>
</dbReference>
<evidence type="ECO:0000313" key="4">
    <source>
        <dbReference type="Proteomes" id="UP000183385"/>
    </source>
</evidence>
<sequence>MISKLILDHYNDNHLFIDIASAYNETGSSGKFSVKKILESALHTYKIITCTIIKKPDFIYYSFTPTGFARTRDYFINLVLRLIGSKKIIFHFHAEFEEEKKYTLLDSFIFSKSHAICLNPEQSCRLQSATSILKQNIHLIPNRIIDPDKASQISIQSLISHRLSRPQKKLLFLSNLMKGKGAEIAIKAFFTLKKRHPDIGLIIAGKTLDHDYRSLLHKLCLSSPEYAKDVEFFGEANEEAKDYLYRNSSAFLFTSKLPETFGLVNLEALSYALPIFSLKTPASHYFIKNGVNGYIVSDENDLAEKLDTVISSSSRLERMMRASAEKSREFYKDIFFSEIDNALERL</sequence>
<dbReference type="PANTHER" id="PTHR46401:SF2">
    <property type="entry name" value="GLYCOSYLTRANSFERASE WBBK-RELATED"/>
    <property type="match status" value="1"/>
</dbReference>
<dbReference type="SUPFAM" id="SSF53756">
    <property type="entry name" value="UDP-Glycosyltransferase/glycogen phosphorylase"/>
    <property type="match status" value="1"/>
</dbReference>
<protein>
    <submittedName>
        <fullName evidence="3">Glycosyltransferase involved in cell wall bisynthesis</fullName>
    </submittedName>
</protein>